<name>A0A2N5CS56_9CAUL</name>
<accession>A0A2N5CS56</accession>
<dbReference type="CDD" id="cd03258">
    <property type="entry name" value="ABC_MetN_methionine_transporter"/>
    <property type="match status" value="1"/>
</dbReference>
<dbReference type="SUPFAM" id="SSF55021">
    <property type="entry name" value="ACT-like"/>
    <property type="match status" value="1"/>
</dbReference>
<evidence type="ECO:0000313" key="14">
    <source>
        <dbReference type="Proteomes" id="UP000234483"/>
    </source>
</evidence>
<dbReference type="InterPro" id="IPR027417">
    <property type="entry name" value="P-loop_NTPase"/>
</dbReference>
<evidence type="ECO:0000313" key="13">
    <source>
        <dbReference type="EMBL" id="PLR12818.1"/>
    </source>
</evidence>
<dbReference type="InterPro" id="IPR018449">
    <property type="entry name" value="NIL_domain"/>
</dbReference>
<dbReference type="Pfam" id="PF00005">
    <property type="entry name" value="ABC_tran"/>
    <property type="match status" value="1"/>
</dbReference>
<evidence type="ECO:0000256" key="7">
    <source>
        <dbReference type="ARBA" id="ARBA00022840"/>
    </source>
</evidence>
<dbReference type="SUPFAM" id="SSF52540">
    <property type="entry name" value="P-loop containing nucleoside triphosphate hydrolases"/>
    <property type="match status" value="1"/>
</dbReference>
<dbReference type="PROSITE" id="PS50893">
    <property type="entry name" value="ABC_TRANSPORTER_2"/>
    <property type="match status" value="1"/>
</dbReference>
<keyword evidence="8" id="KW-1278">Translocase</keyword>
<dbReference type="PANTHER" id="PTHR43166">
    <property type="entry name" value="AMINO ACID IMPORT ATP-BINDING PROTEIN"/>
    <property type="match status" value="1"/>
</dbReference>
<evidence type="ECO:0000256" key="2">
    <source>
        <dbReference type="ARBA" id="ARBA00005417"/>
    </source>
</evidence>
<keyword evidence="7 13" id="KW-0067">ATP-binding</keyword>
<evidence type="ECO:0000256" key="4">
    <source>
        <dbReference type="ARBA" id="ARBA00022448"/>
    </source>
</evidence>
<dbReference type="GO" id="GO:0005886">
    <property type="term" value="C:plasma membrane"/>
    <property type="evidence" value="ECO:0007669"/>
    <property type="project" value="UniProtKB-ARBA"/>
</dbReference>
<evidence type="ECO:0000256" key="1">
    <source>
        <dbReference type="ARBA" id="ARBA00002579"/>
    </source>
</evidence>
<evidence type="ECO:0000313" key="15">
    <source>
        <dbReference type="Proteomes" id="UP000281192"/>
    </source>
</evidence>
<keyword evidence="10" id="KW-0472">Membrane</keyword>
<comment type="similarity">
    <text evidence="2">Belongs to the ABC transporter superfamily.</text>
</comment>
<comment type="function">
    <text evidence="1">Part of the ABC transporter FtsEX involved in cellular division. Important for assembly or stability of the septal ring.</text>
</comment>
<dbReference type="InterPro" id="IPR017871">
    <property type="entry name" value="ABC_transporter-like_CS"/>
</dbReference>
<dbReference type="PROSITE" id="PS00211">
    <property type="entry name" value="ABC_TRANSPORTER_1"/>
    <property type="match status" value="1"/>
</dbReference>
<dbReference type="GO" id="GO:0016887">
    <property type="term" value="F:ATP hydrolysis activity"/>
    <property type="evidence" value="ECO:0007669"/>
    <property type="project" value="InterPro"/>
</dbReference>
<dbReference type="PANTHER" id="PTHR43166:SF30">
    <property type="entry name" value="METHIONINE IMPORT ATP-BINDING PROTEIN METN"/>
    <property type="match status" value="1"/>
</dbReference>
<keyword evidence="6" id="KW-0547">Nucleotide-binding</keyword>
<gene>
    <name evidence="12" type="ORF">C1707_09730</name>
    <name evidence="13" type="ORF">CFHF_15415</name>
</gene>
<dbReference type="InterPro" id="IPR041701">
    <property type="entry name" value="MetN_ABC"/>
</dbReference>
<protein>
    <recommendedName>
        <fullName evidence="3">Cell division ATP-binding protein FtsE</fullName>
    </recommendedName>
</protein>
<dbReference type="RefSeq" id="WP_101713881.1">
    <property type="nucleotide sequence ID" value="NZ_CP026100.1"/>
</dbReference>
<dbReference type="AlphaFoldDB" id="A0A2N5CS56"/>
<evidence type="ECO:0000256" key="9">
    <source>
        <dbReference type="ARBA" id="ARBA00022970"/>
    </source>
</evidence>
<dbReference type="GO" id="GO:0005524">
    <property type="term" value="F:ATP binding"/>
    <property type="evidence" value="ECO:0007669"/>
    <property type="project" value="UniProtKB-KW"/>
</dbReference>
<dbReference type="InterPro" id="IPR003593">
    <property type="entry name" value="AAA+_ATPase"/>
</dbReference>
<evidence type="ECO:0000256" key="5">
    <source>
        <dbReference type="ARBA" id="ARBA00022475"/>
    </source>
</evidence>
<keyword evidence="15" id="KW-1185">Reference proteome</keyword>
<dbReference type="SMART" id="SM00382">
    <property type="entry name" value="AAA"/>
    <property type="match status" value="1"/>
</dbReference>
<evidence type="ECO:0000256" key="3">
    <source>
        <dbReference type="ARBA" id="ARBA00020019"/>
    </source>
</evidence>
<evidence type="ECO:0000259" key="11">
    <source>
        <dbReference type="PROSITE" id="PS50893"/>
    </source>
</evidence>
<dbReference type="Proteomes" id="UP000281192">
    <property type="component" value="Chromosome"/>
</dbReference>
<dbReference type="FunFam" id="3.40.50.300:FF:000056">
    <property type="entry name" value="Cell division ATP-binding protein FtsE"/>
    <property type="match status" value="1"/>
</dbReference>
<dbReference type="SMART" id="SM00930">
    <property type="entry name" value="NIL"/>
    <property type="match status" value="1"/>
</dbReference>
<evidence type="ECO:0000256" key="6">
    <source>
        <dbReference type="ARBA" id="ARBA00022741"/>
    </source>
</evidence>
<dbReference type="OrthoDB" id="9802264at2"/>
<keyword evidence="9" id="KW-0029">Amino-acid transport</keyword>
<keyword evidence="4" id="KW-0813">Transport</keyword>
<dbReference type="Pfam" id="PF09383">
    <property type="entry name" value="NIL"/>
    <property type="match status" value="1"/>
</dbReference>
<dbReference type="KEGG" id="cfh:C1707_09730"/>
<evidence type="ECO:0000256" key="10">
    <source>
        <dbReference type="ARBA" id="ARBA00023136"/>
    </source>
</evidence>
<dbReference type="Proteomes" id="UP000234483">
    <property type="component" value="Unassembled WGS sequence"/>
</dbReference>
<dbReference type="InterPro" id="IPR050086">
    <property type="entry name" value="MetN_ABC_transporter-like"/>
</dbReference>
<organism evidence="13 14">
    <name type="scientific">Caulobacter flavus</name>
    <dbReference type="NCBI Taxonomy" id="1679497"/>
    <lineage>
        <taxon>Bacteria</taxon>
        <taxon>Pseudomonadati</taxon>
        <taxon>Pseudomonadota</taxon>
        <taxon>Alphaproteobacteria</taxon>
        <taxon>Caulobacterales</taxon>
        <taxon>Caulobacteraceae</taxon>
        <taxon>Caulobacter</taxon>
    </lineage>
</organism>
<dbReference type="InterPro" id="IPR003439">
    <property type="entry name" value="ABC_transporter-like_ATP-bd"/>
</dbReference>
<dbReference type="EMBL" id="PJRQ01000030">
    <property type="protein sequence ID" value="PLR12818.1"/>
    <property type="molecule type" value="Genomic_DNA"/>
</dbReference>
<evidence type="ECO:0000313" key="12">
    <source>
        <dbReference type="EMBL" id="AYV46521.1"/>
    </source>
</evidence>
<reference evidence="13 14" key="1">
    <citation type="submission" date="2017-12" db="EMBL/GenBank/DDBJ databases">
        <title>The genome sequence of Caulobacter flavus CGMCC1 15093.</title>
        <authorList>
            <person name="Gao J."/>
            <person name="Mao X."/>
            <person name="Sun J."/>
        </authorList>
    </citation>
    <scope>NUCLEOTIDE SEQUENCE [LARGE SCALE GENOMIC DNA]</scope>
    <source>
        <strain evidence="13 14">CGMCC1 15093</strain>
    </source>
</reference>
<dbReference type="InterPro" id="IPR045865">
    <property type="entry name" value="ACT-like_dom_sf"/>
</dbReference>
<dbReference type="Gene3D" id="3.30.70.260">
    <property type="match status" value="1"/>
</dbReference>
<keyword evidence="5" id="KW-1003">Cell membrane</keyword>
<evidence type="ECO:0000256" key="8">
    <source>
        <dbReference type="ARBA" id="ARBA00022967"/>
    </source>
</evidence>
<dbReference type="EMBL" id="CP026100">
    <property type="protein sequence ID" value="AYV46521.1"/>
    <property type="molecule type" value="Genomic_DNA"/>
</dbReference>
<dbReference type="GO" id="GO:0006865">
    <property type="term" value="P:amino acid transport"/>
    <property type="evidence" value="ECO:0007669"/>
    <property type="project" value="UniProtKB-KW"/>
</dbReference>
<reference evidence="12 15" key="2">
    <citation type="submission" date="2018-01" db="EMBL/GenBank/DDBJ databases">
        <title>Complete genome sequence of Caulobacter flavus RHGG3.</title>
        <authorList>
            <person name="Yang E."/>
        </authorList>
    </citation>
    <scope>NUCLEOTIDE SEQUENCE [LARGE SCALE GENOMIC DNA]</scope>
    <source>
        <strain evidence="12 15">RHGG3</strain>
    </source>
</reference>
<sequence length="333" mass="35288">MIRFEAVSKTYAAGKGSSGHAALREASLEVAQGEVFGVIGASGAGKSTLIRLINGLELPTGGKVIVDGDDVAALDVAGLRALRRRVGMIFQHFNLLSSKTVEQNVAFPLKLAGRAPAEIKARTAELLARVGLSEHAAKYPAQLSGGQKQRVGIARALATAPKILLCDEATSALDPETTEQILALISDLNRELGLTIVLITHEMDVVRRVCDRVAVLEGGRVVEQGPVEAVFLHPASDTARRFVGEAEDMSETALPAGVLVRLTFKGEATYKPVLGAVARETGVDYSILGGRIHKLRDAPYGQLTLALTGGDVEAAIARFEAADVRVDRLEKAR</sequence>
<dbReference type="Gene3D" id="3.40.50.300">
    <property type="entry name" value="P-loop containing nucleotide triphosphate hydrolases"/>
    <property type="match status" value="1"/>
</dbReference>
<feature type="domain" description="ABC transporter" evidence="11">
    <location>
        <begin position="2"/>
        <end position="243"/>
    </location>
</feature>
<proteinExistence type="inferred from homology"/>